<comment type="caution">
    <text evidence="4">The sequence shown here is derived from an EMBL/GenBank/DDBJ whole genome shotgun (WGS) entry which is preliminary data.</text>
</comment>
<reference evidence="4 5" key="1">
    <citation type="journal article" date="2019" name="Int. J. Syst. Evol. Microbiol.">
        <title>The Global Catalogue of Microorganisms (GCM) 10K type strain sequencing project: providing services to taxonomists for standard genome sequencing and annotation.</title>
        <authorList>
            <consortium name="The Broad Institute Genomics Platform"/>
            <consortium name="The Broad Institute Genome Sequencing Center for Infectious Disease"/>
            <person name="Wu L."/>
            <person name="Ma J."/>
        </authorList>
    </citation>
    <scope>NUCLEOTIDE SEQUENCE [LARGE SCALE GENOMIC DNA]</scope>
    <source>
        <strain evidence="4 5">JCM 13002</strain>
    </source>
</reference>
<dbReference type="PROSITE" id="PS00086">
    <property type="entry name" value="CYTOCHROME_P450"/>
    <property type="match status" value="1"/>
</dbReference>
<protein>
    <submittedName>
        <fullName evidence="4">Cytochrome P450</fullName>
    </submittedName>
</protein>
<name>A0ABN1U4L1_9ACTN</name>
<gene>
    <name evidence="4" type="ORF">GCM10009663_68480</name>
</gene>
<evidence type="ECO:0000256" key="2">
    <source>
        <dbReference type="RuleBase" id="RU000461"/>
    </source>
</evidence>
<dbReference type="InterPro" id="IPR001128">
    <property type="entry name" value="Cyt_P450"/>
</dbReference>
<dbReference type="Proteomes" id="UP001499987">
    <property type="component" value="Unassembled WGS sequence"/>
</dbReference>
<dbReference type="Pfam" id="PF00067">
    <property type="entry name" value="p450"/>
    <property type="match status" value="1"/>
</dbReference>
<keyword evidence="2" id="KW-0503">Monooxygenase</keyword>
<dbReference type="CDD" id="cd11030">
    <property type="entry name" value="CYP105-like"/>
    <property type="match status" value="1"/>
</dbReference>
<evidence type="ECO:0000313" key="4">
    <source>
        <dbReference type="EMBL" id="GAA1118819.1"/>
    </source>
</evidence>
<dbReference type="PRINTS" id="PR00359">
    <property type="entry name" value="BP450"/>
</dbReference>
<keyword evidence="2" id="KW-0479">Metal-binding</keyword>
<dbReference type="InterPro" id="IPR002397">
    <property type="entry name" value="Cyt_P450_B"/>
</dbReference>
<dbReference type="SUPFAM" id="SSF48264">
    <property type="entry name" value="Cytochrome P450"/>
    <property type="match status" value="1"/>
</dbReference>
<keyword evidence="2" id="KW-0408">Iron</keyword>
<organism evidence="4 5">
    <name type="scientific">Kitasatospora arboriphila</name>
    <dbReference type="NCBI Taxonomy" id="258052"/>
    <lineage>
        <taxon>Bacteria</taxon>
        <taxon>Bacillati</taxon>
        <taxon>Actinomycetota</taxon>
        <taxon>Actinomycetes</taxon>
        <taxon>Kitasatosporales</taxon>
        <taxon>Streptomycetaceae</taxon>
        <taxon>Kitasatospora</taxon>
    </lineage>
</organism>
<dbReference type="PRINTS" id="PR00385">
    <property type="entry name" value="P450"/>
</dbReference>
<sequence>MTTTPTESARSTPDTRSARPALPADRGGCPFAPPPAYREAHRTAPVTRAGLWDGSDCWLVTGHAEVRTVLSDNRFSADARHPGFPFLSPGRRELVNRATPSFLRLDGAEHARQRRMLTGDFIVKRVEAMRPRIQRIVDDALDRMIAGGSPADLVAAFALPVPSLVICDLLGVPYEDHGFFQGRSGVLLDIAAPAERVGTAQRELTDYLTELTGRKRREPDDSLLGRLAARPDVSPEEAAATGLLLLVAGHETTANMTALGTLALLRHPEQAARLQAEPALVKGAVEELLRWLSVVHLGIPRVAVEDVDLGGTLVRAGEGVLCMISTANRDAAVFPDGDRLDLDRDARRHFAFGFGVHQCLGQPLARAELQIALETLFRRLPGLRLAVPYESVRYRADMVVYGVHELPVAW</sequence>
<accession>A0ABN1U4L1</accession>
<dbReference type="InterPro" id="IPR036396">
    <property type="entry name" value="Cyt_P450_sf"/>
</dbReference>
<proteinExistence type="inferred from homology"/>
<comment type="similarity">
    <text evidence="1 2">Belongs to the cytochrome P450 family.</text>
</comment>
<dbReference type="RefSeq" id="WP_344627623.1">
    <property type="nucleotide sequence ID" value="NZ_BAAALD010000110.1"/>
</dbReference>
<dbReference type="InterPro" id="IPR017972">
    <property type="entry name" value="Cyt_P450_CS"/>
</dbReference>
<keyword evidence="2" id="KW-0560">Oxidoreductase</keyword>
<evidence type="ECO:0000256" key="3">
    <source>
        <dbReference type="SAM" id="MobiDB-lite"/>
    </source>
</evidence>
<dbReference type="PANTHER" id="PTHR46696">
    <property type="entry name" value="P450, PUTATIVE (EUROFUNG)-RELATED"/>
    <property type="match status" value="1"/>
</dbReference>
<keyword evidence="5" id="KW-1185">Reference proteome</keyword>
<dbReference type="EMBL" id="BAAALD010000110">
    <property type="protein sequence ID" value="GAA1118819.1"/>
    <property type="molecule type" value="Genomic_DNA"/>
</dbReference>
<evidence type="ECO:0000256" key="1">
    <source>
        <dbReference type="ARBA" id="ARBA00010617"/>
    </source>
</evidence>
<feature type="compositionally biased region" description="Polar residues" evidence="3">
    <location>
        <begin position="1"/>
        <end position="15"/>
    </location>
</feature>
<dbReference type="PANTHER" id="PTHR46696:SF1">
    <property type="entry name" value="CYTOCHROME P450 YJIB-RELATED"/>
    <property type="match status" value="1"/>
</dbReference>
<keyword evidence="2" id="KW-0349">Heme</keyword>
<evidence type="ECO:0000313" key="5">
    <source>
        <dbReference type="Proteomes" id="UP001499987"/>
    </source>
</evidence>
<dbReference type="Gene3D" id="1.10.630.10">
    <property type="entry name" value="Cytochrome P450"/>
    <property type="match status" value="1"/>
</dbReference>
<feature type="region of interest" description="Disordered" evidence="3">
    <location>
        <begin position="1"/>
        <end position="36"/>
    </location>
</feature>